<dbReference type="KEGG" id="samy:DB32_003612"/>
<proteinExistence type="predicted"/>
<name>A0A0F6YJ29_9BACT</name>
<reference evidence="1 2" key="1">
    <citation type="submission" date="2015-03" db="EMBL/GenBank/DDBJ databases">
        <title>Genome assembly of Sandaracinus amylolyticus DSM 53668.</title>
        <authorList>
            <person name="Sharma G."/>
            <person name="Subramanian S."/>
        </authorList>
    </citation>
    <scope>NUCLEOTIDE SEQUENCE [LARGE SCALE GENOMIC DNA]</scope>
    <source>
        <strain evidence="1 2">DSM 53668</strain>
    </source>
</reference>
<evidence type="ECO:0000313" key="2">
    <source>
        <dbReference type="Proteomes" id="UP000034883"/>
    </source>
</evidence>
<sequence length="461" mass="48867">MLWAVALVVGCGGDGPSAPNDAAVVDARVIERVDAQIPRDAGVDAAEAIDASSESRIDALVELLASETDVARVDSALRDVALRDGWPVREDGRWLFATRWDGSPPRVSLVGDVNAWSTSAHVATRAASGAHWFVVIDESTFVASAIGAKYKWWGEPDVYRAPFESLAYGYDDFGEHGWVRPPSDAPHLERFVAFDSAFLDAPRAVRAWLPAGFVARSEGASRVRTLLLHDGNNVFDPGALFGGWQVDATLAREGWSDVVAIAIDNAPDRMSAYTHVTDVIGGSTTGGRAADYLRMIEDEVLPFVRARYGIVASGRSLMIAGSSLGGLVSIWIASQRPELAGCVAGLSSTLGWGSIGRAGGADTLIARWSGRPAVAIYLDSGGSAGSGCVDSDGDGIDDDGDGRDNYCETRQMREVLRDAGYVDGVHLHYVHAPGAAHDEAAWRARFPAVLDACDASGWAAP</sequence>
<dbReference type="STRING" id="927083.DB32_003612"/>
<dbReference type="EMBL" id="CP011125">
    <property type="protein sequence ID" value="AKF06463.1"/>
    <property type="molecule type" value="Genomic_DNA"/>
</dbReference>
<accession>A0A0F6YJ29</accession>
<dbReference type="AlphaFoldDB" id="A0A0F6YJ29"/>
<dbReference type="Gene3D" id="3.40.50.1820">
    <property type="entry name" value="alpha/beta hydrolase"/>
    <property type="match status" value="1"/>
</dbReference>
<evidence type="ECO:0000313" key="1">
    <source>
        <dbReference type="EMBL" id="AKF06463.1"/>
    </source>
</evidence>
<dbReference type="PANTHER" id="PTHR48098:SF6">
    <property type="entry name" value="FERRI-BACILLIBACTIN ESTERASE BESA"/>
    <property type="match status" value="1"/>
</dbReference>
<dbReference type="InterPro" id="IPR050583">
    <property type="entry name" value="Mycobacterial_A85_antigen"/>
</dbReference>
<dbReference type="PANTHER" id="PTHR48098">
    <property type="entry name" value="ENTEROCHELIN ESTERASE-RELATED"/>
    <property type="match status" value="1"/>
</dbReference>
<protein>
    <submittedName>
        <fullName evidence="1">Putative alpha-dextrin endo-1, 6-alpha-glucosidase</fullName>
    </submittedName>
</protein>
<dbReference type="SUPFAM" id="SSF53474">
    <property type="entry name" value="alpha/beta-Hydrolases"/>
    <property type="match status" value="1"/>
</dbReference>
<keyword evidence="2" id="KW-1185">Reference proteome</keyword>
<dbReference type="InterPro" id="IPR000801">
    <property type="entry name" value="Esterase-like"/>
</dbReference>
<dbReference type="Proteomes" id="UP000034883">
    <property type="component" value="Chromosome"/>
</dbReference>
<dbReference type="Pfam" id="PF00756">
    <property type="entry name" value="Esterase"/>
    <property type="match status" value="1"/>
</dbReference>
<dbReference type="InterPro" id="IPR029058">
    <property type="entry name" value="AB_hydrolase_fold"/>
</dbReference>
<organism evidence="1 2">
    <name type="scientific">Sandaracinus amylolyticus</name>
    <dbReference type="NCBI Taxonomy" id="927083"/>
    <lineage>
        <taxon>Bacteria</taxon>
        <taxon>Pseudomonadati</taxon>
        <taxon>Myxococcota</taxon>
        <taxon>Polyangia</taxon>
        <taxon>Polyangiales</taxon>
        <taxon>Sandaracinaceae</taxon>
        <taxon>Sandaracinus</taxon>
    </lineage>
</organism>
<gene>
    <name evidence="1" type="ORF">DB32_003612</name>
</gene>